<dbReference type="OrthoDB" id="6056292at2"/>
<dbReference type="RefSeq" id="WP_033834609.1">
    <property type="nucleotide sequence ID" value="NZ_CP014014.1"/>
</dbReference>
<feature type="transmembrane region" description="Helical" evidence="1">
    <location>
        <begin position="77"/>
        <end position="98"/>
    </location>
</feature>
<dbReference type="Proteomes" id="UP000822271">
    <property type="component" value="Unassembled WGS sequence"/>
</dbReference>
<evidence type="ECO:0000313" key="3">
    <source>
        <dbReference type="Proteomes" id="UP000822271"/>
    </source>
</evidence>
<comment type="caution">
    <text evidence="2">The sequence shown here is derived from an EMBL/GenBank/DDBJ whole genome shotgun (WGS) entry which is preliminary data.</text>
</comment>
<evidence type="ECO:0008006" key="4">
    <source>
        <dbReference type="Google" id="ProtNLM"/>
    </source>
</evidence>
<evidence type="ECO:0000313" key="2">
    <source>
        <dbReference type="EMBL" id="MBA0312853.1"/>
    </source>
</evidence>
<gene>
    <name evidence="2" type="ORF">D7Y33_17875</name>
</gene>
<keyword evidence="1" id="KW-1133">Transmembrane helix</keyword>
<keyword evidence="1" id="KW-0812">Transmembrane</keyword>
<protein>
    <recommendedName>
        <fullName evidence="4">Transmembrane protein</fullName>
    </recommendedName>
</protein>
<proteinExistence type="predicted"/>
<feature type="transmembrane region" description="Helical" evidence="1">
    <location>
        <begin position="12"/>
        <end position="33"/>
    </location>
</feature>
<reference evidence="2" key="1">
    <citation type="submission" date="2018-09" db="EMBL/GenBank/DDBJ databases">
        <authorList>
            <person name="Groschel M."/>
            <person name="Kohl T."/>
            <person name="Conchillo-Sole O."/>
            <person name="Mamat U."/>
            <person name="Yero D."/>
            <person name="Niemann S."/>
            <person name="Daura X."/>
            <person name="Gibert I."/>
        </authorList>
    </citation>
    <scope>NUCLEOTIDE SEQUENCE</scope>
    <source>
        <strain evidence="2">OG156</strain>
    </source>
</reference>
<feature type="transmembrane region" description="Helical" evidence="1">
    <location>
        <begin position="118"/>
        <end position="136"/>
    </location>
</feature>
<evidence type="ECO:0000256" key="1">
    <source>
        <dbReference type="SAM" id="Phobius"/>
    </source>
</evidence>
<reference evidence="2" key="2">
    <citation type="journal article" date="2020" name="Front. Microbiol.">
        <title>Genetic Variants of the DSF Quorum Sensing System in Stenotrophomonas maltophilia Influence Virulence and Resistance Phenotypes Among Genotypically Diverse Clinical Isolates.</title>
        <authorList>
            <person name="Yero D."/>
            <person name="Huedo P."/>
            <person name="Conchillo-Sole O."/>
            <person name="Martinez-Servat S."/>
            <person name="Mamat U."/>
            <person name="Coves X."/>
            <person name="Llanas F."/>
            <person name="Roca I."/>
            <person name="Vila J."/>
            <person name="Schaible U.E."/>
            <person name="Daura X."/>
            <person name="Gibert I."/>
        </authorList>
    </citation>
    <scope>NUCLEOTIDE SEQUENCE</scope>
    <source>
        <strain evidence="2">OG156</strain>
    </source>
</reference>
<dbReference type="AlphaFoldDB" id="A0A2J0SGD6"/>
<dbReference type="EMBL" id="RAUE01000029">
    <property type="protein sequence ID" value="MBA0312853.1"/>
    <property type="molecule type" value="Genomic_DNA"/>
</dbReference>
<organism evidence="2 3">
    <name type="scientific">Stenotrophomonas maltophilia</name>
    <name type="common">Pseudomonas maltophilia</name>
    <name type="synonym">Xanthomonas maltophilia</name>
    <dbReference type="NCBI Taxonomy" id="40324"/>
    <lineage>
        <taxon>Bacteria</taxon>
        <taxon>Pseudomonadati</taxon>
        <taxon>Pseudomonadota</taxon>
        <taxon>Gammaproteobacteria</taxon>
        <taxon>Lysobacterales</taxon>
        <taxon>Lysobacteraceae</taxon>
        <taxon>Stenotrophomonas</taxon>
        <taxon>Stenotrophomonas maltophilia group</taxon>
    </lineage>
</organism>
<name>A0A2J0SGD6_STEMA</name>
<keyword evidence="1" id="KW-0472">Membrane</keyword>
<accession>A0A2J0SGD6</accession>
<feature type="transmembrane region" description="Helical" evidence="1">
    <location>
        <begin position="39"/>
        <end position="65"/>
    </location>
</feature>
<sequence>MSERELGAKIVSVIASSALGGALFIGIPLSYRIGSLSQAAIFASLVCAIAAVLGLIFGVPGVMLVDKFLPRLKARHVVAAPVCALLAWLAFEGAFSPGAWIKVWTSPSFWLEWAPRRAGIMLFIGLAAGAFYMLIWPRIGRMMKVNTACD</sequence>